<dbReference type="GO" id="GO:0005886">
    <property type="term" value="C:plasma membrane"/>
    <property type="evidence" value="ECO:0007669"/>
    <property type="project" value="UniProtKB-SubCell"/>
</dbReference>
<dbReference type="Pfam" id="PF01595">
    <property type="entry name" value="CNNM"/>
    <property type="match status" value="1"/>
</dbReference>
<dbReference type="AlphaFoldDB" id="A0A2T0WBX9"/>
<dbReference type="OrthoDB" id="9798188at2"/>
<dbReference type="InterPro" id="IPR044751">
    <property type="entry name" value="Ion_transp-like_CBS"/>
</dbReference>
<keyword evidence="3" id="KW-1003">Cell membrane</keyword>
<dbReference type="Gene3D" id="3.10.580.10">
    <property type="entry name" value="CBS-domain"/>
    <property type="match status" value="1"/>
</dbReference>
<dbReference type="InterPro" id="IPR016169">
    <property type="entry name" value="FAD-bd_PCMH_sub2"/>
</dbReference>
<evidence type="ECO:0000256" key="6">
    <source>
        <dbReference type="ARBA" id="ARBA00022989"/>
    </source>
</evidence>
<dbReference type="InterPro" id="IPR000644">
    <property type="entry name" value="CBS_dom"/>
</dbReference>
<dbReference type="PROSITE" id="PS51371">
    <property type="entry name" value="CBS"/>
    <property type="match status" value="2"/>
</dbReference>
<feature type="transmembrane region" description="Helical" evidence="11">
    <location>
        <begin position="60"/>
        <end position="84"/>
    </location>
</feature>
<reference evidence="14 15" key="1">
    <citation type="submission" date="2018-03" db="EMBL/GenBank/DDBJ databases">
        <title>Genomic Encyclopedia of Archaeal and Bacterial Type Strains, Phase II (KMG-II): from individual species to whole genera.</title>
        <authorList>
            <person name="Goeker M."/>
        </authorList>
    </citation>
    <scope>NUCLEOTIDE SEQUENCE [LARGE SCALE GENOMIC DNA]</scope>
    <source>
        <strain evidence="14 15">DSM 13175</strain>
    </source>
</reference>
<feature type="domain" description="CBS" evidence="12">
    <location>
        <begin position="273"/>
        <end position="330"/>
    </location>
</feature>
<dbReference type="InterPro" id="IPR005170">
    <property type="entry name" value="Transptr-assoc_dom"/>
</dbReference>
<dbReference type="SMART" id="SM00116">
    <property type="entry name" value="CBS"/>
    <property type="match status" value="2"/>
</dbReference>
<evidence type="ECO:0000313" key="15">
    <source>
        <dbReference type="Proteomes" id="UP000238205"/>
    </source>
</evidence>
<accession>A0A2T0WBX9</accession>
<evidence type="ECO:0000256" key="9">
    <source>
        <dbReference type="PROSITE-ProRule" id="PRU00703"/>
    </source>
</evidence>
<dbReference type="EMBL" id="PVTO01000001">
    <property type="protein sequence ID" value="PRY84136.1"/>
    <property type="molecule type" value="Genomic_DNA"/>
</dbReference>
<evidence type="ECO:0000259" key="12">
    <source>
        <dbReference type="PROSITE" id="PS51371"/>
    </source>
</evidence>
<dbReference type="PANTHER" id="PTHR22777:SF32">
    <property type="entry name" value="UPF0053 INNER MEMBRANE PROTEIN YFJD"/>
    <property type="match status" value="1"/>
</dbReference>
<keyword evidence="8 10" id="KW-0472">Membrane</keyword>
<dbReference type="PANTHER" id="PTHR22777">
    <property type="entry name" value="HEMOLYSIN-RELATED"/>
    <property type="match status" value="1"/>
</dbReference>
<feature type="domain" description="CNNM transmembrane" evidence="13">
    <location>
        <begin position="1"/>
        <end position="186"/>
    </location>
</feature>
<feature type="transmembrane region" description="Helical" evidence="11">
    <location>
        <begin position="6"/>
        <end position="24"/>
    </location>
</feature>
<dbReference type="Gene3D" id="3.30.465.10">
    <property type="match status" value="1"/>
</dbReference>
<keyword evidence="6 10" id="KW-1133">Transmembrane helix</keyword>
<dbReference type="SUPFAM" id="SSF54631">
    <property type="entry name" value="CBS-domain pair"/>
    <property type="match status" value="1"/>
</dbReference>
<dbReference type="SMART" id="SM01091">
    <property type="entry name" value="CorC_HlyC"/>
    <property type="match status" value="1"/>
</dbReference>
<dbReference type="Pfam" id="PF03471">
    <property type="entry name" value="CorC_HlyC"/>
    <property type="match status" value="1"/>
</dbReference>
<evidence type="ECO:0000256" key="1">
    <source>
        <dbReference type="ARBA" id="ARBA00004651"/>
    </source>
</evidence>
<feature type="transmembrane region" description="Helical" evidence="11">
    <location>
        <begin position="123"/>
        <end position="145"/>
    </location>
</feature>
<evidence type="ECO:0000256" key="10">
    <source>
        <dbReference type="PROSITE-ProRule" id="PRU01193"/>
    </source>
</evidence>
<evidence type="ECO:0000256" key="2">
    <source>
        <dbReference type="ARBA" id="ARBA00006337"/>
    </source>
</evidence>
<evidence type="ECO:0000256" key="5">
    <source>
        <dbReference type="ARBA" id="ARBA00022737"/>
    </source>
</evidence>
<evidence type="ECO:0000256" key="3">
    <source>
        <dbReference type="ARBA" id="ARBA00022475"/>
    </source>
</evidence>
<dbReference type="InterPro" id="IPR036318">
    <property type="entry name" value="FAD-bd_PCMH-like_sf"/>
</dbReference>
<dbReference type="Pfam" id="PF00571">
    <property type="entry name" value="CBS"/>
    <property type="match status" value="2"/>
</dbReference>
<comment type="caution">
    <text evidence="14">The sequence shown here is derived from an EMBL/GenBank/DDBJ whole genome shotgun (WGS) entry which is preliminary data.</text>
</comment>
<proteinExistence type="inferred from homology"/>
<evidence type="ECO:0000256" key="7">
    <source>
        <dbReference type="ARBA" id="ARBA00023122"/>
    </source>
</evidence>
<dbReference type="FunFam" id="3.10.580.10:FF:000002">
    <property type="entry name" value="Magnesium/cobalt efflux protein CorC"/>
    <property type="match status" value="1"/>
</dbReference>
<keyword evidence="15" id="KW-1185">Reference proteome</keyword>
<organism evidence="14 15">
    <name type="scientific">Alkalibacterium olivapovliticus</name>
    <dbReference type="NCBI Taxonomy" id="99907"/>
    <lineage>
        <taxon>Bacteria</taxon>
        <taxon>Bacillati</taxon>
        <taxon>Bacillota</taxon>
        <taxon>Bacilli</taxon>
        <taxon>Lactobacillales</taxon>
        <taxon>Carnobacteriaceae</taxon>
        <taxon>Alkalibacterium</taxon>
    </lineage>
</organism>
<feature type="domain" description="CBS" evidence="12">
    <location>
        <begin position="206"/>
        <end position="265"/>
    </location>
</feature>
<dbReference type="SUPFAM" id="SSF56176">
    <property type="entry name" value="FAD-binding/transporter-associated domain-like"/>
    <property type="match status" value="1"/>
</dbReference>
<sequence length="427" mass="48325">MDNDSIRSIVLLVVLVMFSAYFSSSETAFTSANRIRLKNEAENGDERSRKTLKLAENFDGVLSTILIGNNIVNIAMSAIATLLFVGWFPVYGATIATVVMTIIILLFGEITPKTIAKEKSQEIARSATPFIQFLMSVFKPVLWLLQKWKVMLDKVFKFEGSEVISEDELLSIVDEAESGGSIEDHEHQLVRSAIEFDDLEVSSILMPRVDVVGCEHDTPDDEIENLFMTHNFSRLIIYDDTIDNVIGVLHEKDFNRYLKAKQKPGKNLSLLTVVKEVLFVPPVMNLSKLLRTMQLKKTHMAIVTDEHGGTIGIATMEDVLEELVGEIWDEYDVIEEEVEEISIGTKYKVKGTANLDKVFEMFGLNEPNQYVSNTVSGFVIEELGHFPEDGDQFEFHNMKITVTMVRNRRVLEIQIDYIPQDVTEPED</sequence>
<dbReference type="GO" id="GO:0050660">
    <property type="term" value="F:flavin adenine dinucleotide binding"/>
    <property type="evidence" value="ECO:0007669"/>
    <property type="project" value="InterPro"/>
</dbReference>
<dbReference type="CDD" id="cd04590">
    <property type="entry name" value="CBS_pair_CorC_HlyC_assoc"/>
    <property type="match status" value="1"/>
</dbReference>
<dbReference type="InterPro" id="IPR046342">
    <property type="entry name" value="CBS_dom_sf"/>
</dbReference>
<dbReference type="PROSITE" id="PS51846">
    <property type="entry name" value="CNNM"/>
    <property type="match status" value="1"/>
</dbReference>
<evidence type="ECO:0000256" key="8">
    <source>
        <dbReference type="ARBA" id="ARBA00023136"/>
    </source>
</evidence>
<dbReference type="InterPro" id="IPR002550">
    <property type="entry name" value="CNNM"/>
</dbReference>
<gene>
    <name evidence="14" type="ORF">CLV38_10148</name>
</gene>
<comment type="subcellular location">
    <subcellularLocation>
        <location evidence="1">Cell membrane</location>
        <topology evidence="1">Multi-pass membrane protein</topology>
    </subcellularLocation>
</comment>
<evidence type="ECO:0000256" key="4">
    <source>
        <dbReference type="ARBA" id="ARBA00022692"/>
    </source>
</evidence>
<keyword evidence="5" id="KW-0677">Repeat</keyword>
<dbReference type="RefSeq" id="WP_106189987.1">
    <property type="nucleotide sequence ID" value="NZ_PVTO01000001.1"/>
</dbReference>
<keyword evidence="4 10" id="KW-0812">Transmembrane</keyword>
<evidence type="ECO:0000313" key="14">
    <source>
        <dbReference type="EMBL" id="PRY84136.1"/>
    </source>
</evidence>
<comment type="similarity">
    <text evidence="2">Belongs to the UPF0053 family.</text>
</comment>
<evidence type="ECO:0000256" key="11">
    <source>
        <dbReference type="SAM" id="Phobius"/>
    </source>
</evidence>
<feature type="transmembrane region" description="Helical" evidence="11">
    <location>
        <begin position="90"/>
        <end position="111"/>
    </location>
</feature>
<evidence type="ECO:0000259" key="13">
    <source>
        <dbReference type="PROSITE" id="PS51846"/>
    </source>
</evidence>
<name>A0A2T0WBX9_9LACT</name>
<protein>
    <submittedName>
        <fullName evidence="14">CBS domain containing-hemolysin-like protein</fullName>
    </submittedName>
</protein>
<dbReference type="Proteomes" id="UP000238205">
    <property type="component" value="Unassembled WGS sequence"/>
</dbReference>
<keyword evidence="7 9" id="KW-0129">CBS domain</keyword>